<dbReference type="InterPro" id="IPR017740">
    <property type="entry name" value="TssA-like"/>
</dbReference>
<dbReference type="PANTHER" id="PTHR37951">
    <property type="entry name" value="CYTOPLASMIC PROTEIN-RELATED"/>
    <property type="match status" value="1"/>
</dbReference>
<evidence type="ECO:0000313" key="2">
    <source>
        <dbReference type="EMBL" id="MBH9577741.1"/>
    </source>
</evidence>
<protein>
    <submittedName>
        <fullName evidence="2">Type VI secretion system ImpA family N-terminal domain-containing protein</fullName>
    </submittedName>
</protein>
<dbReference type="EMBL" id="JAEDAK010000008">
    <property type="protein sequence ID" value="MBH9577741.1"/>
    <property type="molecule type" value="Genomic_DNA"/>
</dbReference>
<dbReference type="RefSeq" id="WP_198111517.1">
    <property type="nucleotide sequence ID" value="NZ_JAEDAK010000008.1"/>
</dbReference>
<keyword evidence="3" id="KW-1185">Reference proteome</keyword>
<dbReference type="Proteomes" id="UP000613266">
    <property type="component" value="Unassembled WGS sequence"/>
</dbReference>
<sequence length="406" mass="44088">MLNIDELLTPISDAEPAGEECAYTLKFQEVTSLCEYLGQRAELEELKRRERMPYTGENAESDQRFARDTLAAGEERNKQLVARVREVTGKNATAAGVAEEVEERCLDLLKNTGKDLAVVQQLALAALQLRGVPGLVQSLQLCERLLDQWPTELFPRADDYDPEDYSARAMLIGELCNGDSLLHLLRESPVVSSGAGTMSFRDAEVLDDAIEPDPSGGGLSGPAHLQAIVRIHGAQTQQIDPSQIDDAALAALFRSVREPIETAVQALVQLSERFGSQMPAGERVLALLRRALRRLSMEEQQLGAGAAMSAVNAAAGLPAGMAASSSAPAHTVGGRLATREDARRLILEIADYLERSEPGHPAPLFLRRAERLLGAASFFDIVKDMAPDSISEIERITGHKLPEAYE</sequence>
<proteinExistence type="predicted"/>
<comment type="caution">
    <text evidence="2">The sequence shown here is derived from an EMBL/GenBank/DDBJ whole genome shotgun (WGS) entry which is preliminary data.</text>
</comment>
<dbReference type="AlphaFoldDB" id="A0A931NH12"/>
<feature type="domain" description="ImpA N-terminal" evidence="1">
    <location>
        <begin position="8"/>
        <end position="175"/>
    </location>
</feature>
<evidence type="ECO:0000259" key="1">
    <source>
        <dbReference type="Pfam" id="PF06812"/>
    </source>
</evidence>
<dbReference type="Pfam" id="PF06812">
    <property type="entry name" value="ImpA_N"/>
    <property type="match status" value="1"/>
</dbReference>
<organism evidence="2 3">
    <name type="scientific">Inhella proteolytica</name>
    <dbReference type="NCBI Taxonomy" id="2795029"/>
    <lineage>
        <taxon>Bacteria</taxon>
        <taxon>Pseudomonadati</taxon>
        <taxon>Pseudomonadota</taxon>
        <taxon>Betaproteobacteria</taxon>
        <taxon>Burkholderiales</taxon>
        <taxon>Sphaerotilaceae</taxon>
        <taxon>Inhella</taxon>
    </lineage>
</organism>
<accession>A0A931NH12</accession>
<reference evidence="2" key="1">
    <citation type="submission" date="2020-12" db="EMBL/GenBank/DDBJ databases">
        <title>The genome sequence of Inhella sp. 1Y17.</title>
        <authorList>
            <person name="Liu Y."/>
        </authorList>
    </citation>
    <scope>NUCLEOTIDE SEQUENCE</scope>
    <source>
        <strain evidence="2">1Y17</strain>
    </source>
</reference>
<dbReference type="PANTHER" id="PTHR37951:SF1">
    <property type="entry name" value="TYPE VI SECRETION SYSTEM COMPONENT TSSA1"/>
    <property type="match status" value="1"/>
</dbReference>
<evidence type="ECO:0000313" key="3">
    <source>
        <dbReference type="Proteomes" id="UP000613266"/>
    </source>
</evidence>
<dbReference type="InterPro" id="IPR010657">
    <property type="entry name" value="ImpA_N"/>
</dbReference>
<name>A0A931NH12_9BURK</name>
<gene>
    <name evidence="2" type="ORF">I7X39_12595</name>
</gene>